<feature type="transmembrane region" description="Helical" evidence="9">
    <location>
        <begin position="115"/>
        <end position="134"/>
    </location>
</feature>
<name>A0ABY7YYQ5_9HYPH</name>
<keyword evidence="4" id="KW-0997">Cell inner membrane</keyword>
<sequence length="406" mass="40923">MSMASASVPQSSPGASGINVDRGVVLLVSLAVVVVAQIIGQVISPRQSLLFLVGGLLGVTLYHASFGFTGGWRRMVVEGRGRAMRAQMLMIGAAAIAFIPLLALGNVFGQPLVGATAPVGVSVLVGAALFGLGMQLGGGCGSGTLFTVGGGSARMLVTLAFFIVGALLGTAHLPWWLGMPSMPPTSLGLVLGVPGGVAVTLLGLAAVAGVTVLIERARHGSLERPAEPSRRGLTRLLHGPWPLVGAGLALAALNLVTLLVAGHPWSITYGFGLWGGKIASAVGVPVASWEFWTWPGQAAALNDSVLADATSVMNFGILLGAALAAGLAGKFAPKAKLPFLSLLAAAIGGVAMGYGARLSFGCNIGALFSGIASGSLHGWLWFAAAFAGSFGGILARPLFGLDGFKK</sequence>
<keyword evidence="2" id="KW-0813">Transport</keyword>
<keyword evidence="5 9" id="KW-0812">Transmembrane</keyword>
<accession>A0ABY7YYQ5</accession>
<dbReference type="EMBL" id="CP118247">
    <property type="protein sequence ID" value="WDR06367.1"/>
    <property type="molecule type" value="Genomic_DNA"/>
</dbReference>
<comment type="subcellular location">
    <subcellularLocation>
        <location evidence="1">Cell inner membrane</location>
        <topology evidence="1">Multi-pass membrane protein</topology>
    </subcellularLocation>
</comment>
<dbReference type="RefSeq" id="WP_282211881.1">
    <property type="nucleotide sequence ID" value="NZ_CP118247.1"/>
</dbReference>
<feature type="transmembrane region" description="Helical" evidence="9">
    <location>
        <begin position="312"/>
        <end position="332"/>
    </location>
</feature>
<keyword evidence="11" id="KW-1185">Reference proteome</keyword>
<evidence type="ECO:0000256" key="1">
    <source>
        <dbReference type="ARBA" id="ARBA00004429"/>
    </source>
</evidence>
<evidence type="ECO:0000256" key="8">
    <source>
        <dbReference type="ARBA" id="ARBA00035655"/>
    </source>
</evidence>
<feature type="transmembrane region" description="Helical" evidence="9">
    <location>
        <begin position="379"/>
        <end position="399"/>
    </location>
</feature>
<evidence type="ECO:0000256" key="5">
    <source>
        <dbReference type="ARBA" id="ARBA00022692"/>
    </source>
</evidence>
<protein>
    <submittedName>
        <fullName evidence="10">YeeE/YedE family protein</fullName>
    </submittedName>
</protein>
<gene>
    <name evidence="10" type="ORF">PSQ90_02555</name>
</gene>
<evidence type="ECO:0000313" key="11">
    <source>
        <dbReference type="Proteomes" id="UP001222118"/>
    </source>
</evidence>
<evidence type="ECO:0000313" key="10">
    <source>
        <dbReference type="EMBL" id="WDR06367.1"/>
    </source>
</evidence>
<organism evidence="10 11">
    <name type="scientific">Devosia rhodophyticola</name>
    <dbReference type="NCBI Taxonomy" id="3026423"/>
    <lineage>
        <taxon>Bacteria</taxon>
        <taxon>Pseudomonadati</taxon>
        <taxon>Pseudomonadota</taxon>
        <taxon>Alphaproteobacteria</taxon>
        <taxon>Hyphomicrobiales</taxon>
        <taxon>Devosiaceae</taxon>
        <taxon>Devosia</taxon>
    </lineage>
</organism>
<dbReference type="PANTHER" id="PTHR30574:SF1">
    <property type="entry name" value="SULPHUR TRANSPORT DOMAIN-CONTAINING PROTEIN"/>
    <property type="match status" value="1"/>
</dbReference>
<dbReference type="Pfam" id="PF04143">
    <property type="entry name" value="Sulf_transp"/>
    <property type="match status" value="1"/>
</dbReference>
<feature type="transmembrane region" description="Helical" evidence="9">
    <location>
        <begin position="49"/>
        <end position="68"/>
    </location>
</feature>
<feature type="transmembrane region" description="Helical" evidence="9">
    <location>
        <begin position="339"/>
        <end position="359"/>
    </location>
</feature>
<dbReference type="PANTHER" id="PTHR30574">
    <property type="entry name" value="INNER MEMBRANE PROTEIN YEDE"/>
    <property type="match status" value="1"/>
</dbReference>
<evidence type="ECO:0000256" key="2">
    <source>
        <dbReference type="ARBA" id="ARBA00022448"/>
    </source>
</evidence>
<keyword evidence="3" id="KW-1003">Cell membrane</keyword>
<evidence type="ECO:0000256" key="7">
    <source>
        <dbReference type="ARBA" id="ARBA00023136"/>
    </source>
</evidence>
<feature type="transmembrane region" description="Helical" evidence="9">
    <location>
        <begin position="155"/>
        <end position="177"/>
    </location>
</feature>
<feature type="transmembrane region" description="Helical" evidence="9">
    <location>
        <begin position="189"/>
        <end position="214"/>
    </location>
</feature>
<evidence type="ECO:0000256" key="4">
    <source>
        <dbReference type="ARBA" id="ARBA00022519"/>
    </source>
</evidence>
<reference evidence="10 11" key="1">
    <citation type="submission" date="2023-02" db="EMBL/GenBank/DDBJ databases">
        <title>Devosia chondri sp. nov., isolated from the phycosphere of marine algae.</title>
        <authorList>
            <person name="Kim J.M."/>
            <person name="Lee J.K."/>
            <person name="Choi B.J."/>
            <person name="Bayburt H."/>
            <person name="Jeon C.O."/>
        </authorList>
    </citation>
    <scope>NUCLEOTIDE SEQUENCE [LARGE SCALE GENOMIC DNA]</scope>
    <source>
        <strain evidence="10 11">G2-5</strain>
    </source>
</reference>
<evidence type="ECO:0000256" key="9">
    <source>
        <dbReference type="SAM" id="Phobius"/>
    </source>
</evidence>
<feature type="transmembrane region" description="Helical" evidence="9">
    <location>
        <begin position="240"/>
        <end position="261"/>
    </location>
</feature>
<evidence type="ECO:0000256" key="3">
    <source>
        <dbReference type="ARBA" id="ARBA00022475"/>
    </source>
</evidence>
<feature type="transmembrane region" description="Helical" evidence="9">
    <location>
        <begin position="24"/>
        <end position="43"/>
    </location>
</feature>
<keyword evidence="6 9" id="KW-1133">Transmembrane helix</keyword>
<dbReference type="Proteomes" id="UP001222118">
    <property type="component" value="Chromosome"/>
</dbReference>
<comment type="similarity">
    <text evidence="8">Belongs to the TsuA/YedE (TC 9.B.102) family.</text>
</comment>
<keyword evidence="7 9" id="KW-0472">Membrane</keyword>
<feature type="transmembrane region" description="Helical" evidence="9">
    <location>
        <begin position="89"/>
        <end position="109"/>
    </location>
</feature>
<evidence type="ECO:0000256" key="6">
    <source>
        <dbReference type="ARBA" id="ARBA00022989"/>
    </source>
</evidence>
<proteinExistence type="inferred from homology"/>
<dbReference type="InterPro" id="IPR007272">
    <property type="entry name" value="Sulf_transp_TsuA/YedE"/>
</dbReference>